<evidence type="ECO:0000259" key="2">
    <source>
        <dbReference type="Pfam" id="PF13559"/>
    </source>
</evidence>
<evidence type="ECO:0000256" key="1">
    <source>
        <dbReference type="SAM" id="Phobius"/>
    </source>
</evidence>
<protein>
    <recommendedName>
        <fullName evidence="2">Protein-glutamine gamma-glutamyltransferase-like C-terminal domain-containing protein</fullName>
    </recommendedName>
</protein>
<reference evidence="3 4" key="1">
    <citation type="submission" date="2018-11" db="EMBL/GenBank/DDBJ databases">
        <title>Draft genome sequence of Cellulomonas takizawaensis strain TKZ-21.</title>
        <authorList>
            <person name="Yamamura H."/>
            <person name="Hayashi T."/>
            <person name="Hamada M."/>
            <person name="Serisawa Y."/>
            <person name="Matsuyama K."/>
            <person name="Nakagawa Y."/>
            <person name="Otoguro M."/>
            <person name="Yanagida F."/>
            <person name="Hayakawa M."/>
        </authorList>
    </citation>
    <scope>NUCLEOTIDE SEQUENCE [LARGE SCALE GENOMIC DNA]</scope>
    <source>
        <strain evidence="3 4">TKZ-21</strain>
    </source>
</reference>
<keyword evidence="1" id="KW-0812">Transmembrane</keyword>
<keyword evidence="1" id="KW-1133">Transmembrane helix</keyword>
<dbReference type="RefSeq" id="WP_124344192.1">
    <property type="nucleotide sequence ID" value="NZ_BHYL01000323.1"/>
</dbReference>
<dbReference type="InterPro" id="IPR025403">
    <property type="entry name" value="TgpA-like_C"/>
</dbReference>
<evidence type="ECO:0000313" key="4">
    <source>
        <dbReference type="Proteomes" id="UP000288246"/>
    </source>
</evidence>
<keyword evidence="4" id="KW-1185">Reference proteome</keyword>
<dbReference type="AlphaFoldDB" id="A0A401V410"/>
<accession>A0A401V410</accession>
<dbReference type="Pfam" id="PF13559">
    <property type="entry name" value="DUF4129"/>
    <property type="match status" value="1"/>
</dbReference>
<dbReference type="Proteomes" id="UP000288246">
    <property type="component" value="Unassembled WGS sequence"/>
</dbReference>
<organism evidence="3 4">
    <name type="scientific">Cellulomonas algicola</name>
    <dbReference type="NCBI Taxonomy" id="2071633"/>
    <lineage>
        <taxon>Bacteria</taxon>
        <taxon>Bacillati</taxon>
        <taxon>Actinomycetota</taxon>
        <taxon>Actinomycetes</taxon>
        <taxon>Micrococcales</taxon>
        <taxon>Cellulomonadaceae</taxon>
        <taxon>Cellulomonas</taxon>
    </lineage>
</organism>
<comment type="caution">
    <text evidence="3">The sequence shown here is derived from an EMBL/GenBank/DDBJ whole genome shotgun (WGS) entry which is preliminary data.</text>
</comment>
<feature type="domain" description="Protein-glutamine gamma-glutamyltransferase-like C-terminal" evidence="2">
    <location>
        <begin position="134"/>
        <end position="204"/>
    </location>
</feature>
<keyword evidence="1" id="KW-0472">Membrane</keyword>
<gene>
    <name evidence="3" type="ORF">CTKZ_32320</name>
</gene>
<dbReference type="OrthoDB" id="3389322at2"/>
<evidence type="ECO:0000313" key="3">
    <source>
        <dbReference type="EMBL" id="GCD21670.1"/>
    </source>
</evidence>
<feature type="transmembrane region" description="Helical" evidence="1">
    <location>
        <begin position="66"/>
        <end position="87"/>
    </location>
</feature>
<proteinExistence type="predicted"/>
<dbReference type="EMBL" id="BHYL01000323">
    <property type="protein sequence ID" value="GCD21670.1"/>
    <property type="molecule type" value="Genomic_DNA"/>
</dbReference>
<sequence>MTALSVVAALLRDVPVQPDAETAREWARDELARPEYHRQPSLLQRVLEWLREQLDSVPSLGLPDGVALTVAVVAGVALVLGVLWFVGPVRRSRTRARTGAVVLSVDDRRTAEQLRAAADAAAAAGDWHLAVLERFRAVVRGLEERTVLDERPGRTAHEAVSAAAQRLPGLVADLRTAGDLFDDVAYGDVRADADDDRRLRELDRRVRATRPTTAAPAAGDRLVVPS</sequence>
<name>A0A401V410_9CELL</name>